<evidence type="ECO:0000256" key="1">
    <source>
        <dbReference type="ARBA" id="ARBA00004203"/>
    </source>
</evidence>
<dbReference type="EMBL" id="PEMW01000455">
    <property type="protein sequence ID" value="RTI48723.1"/>
    <property type="molecule type" value="Genomic_DNA"/>
</dbReference>
<sequence length="154" mass="16047">MGKSQGVTLLELLVTLAVLGIALTIAALNLRPLYDPLSDAVSRTEGYLKQVRAKAMATTSAYRVSVNGNRLEAAYAGTCRSPSFTPDPALQMELPQGVSAALTPGGAALCFTSRGLLMLLNGGSYTGEPILTLRDTPGRSKALKLLLGGGVVRQ</sequence>
<evidence type="ECO:0000256" key="5">
    <source>
        <dbReference type="SAM" id="Phobius"/>
    </source>
</evidence>
<dbReference type="EMBL" id="PELV01000432">
    <property type="protein sequence ID" value="RTH13647.1"/>
    <property type="molecule type" value="Genomic_DNA"/>
</dbReference>
<dbReference type="EMBL" id="PEMH01000002">
    <property type="protein sequence ID" value="RTI03650.1"/>
    <property type="molecule type" value="Genomic_DNA"/>
</dbReference>
<evidence type="ECO:0000256" key="2">
    <source>
        <dbReference type="ARBA" id="ARBA00004418"/>
    </source>
</evidence>
<evidence type="ECO:0000313" key="14">
    <source>
        <dbReference type="Proteomes" id="UP000287962"/>
    </source>
</evidence>
<evidence type="ECO:0000313" key="9">
    <source>
        <dbReference type="EMBL" id="RTI08178.1"/>
    </source>
</evidence>
<dbReference type="Proteomes" id="UP000287962">
    <property type="component" value="Unassembled WGS sequence"/>
</dbReference>
<evidence type="ECO:0000313" key="8">
    <source>
        <dbReference type="EMBL" id="RTI03650.1"/>
    </source>
</evidence>
<keyword evidence="5" id="KW-1133">Transmembrane helix</keyword>
<dbReference type="Pfam" id="PF07963">
    <property type="entry name" value="N_methyl"/>
    <property type="match status" value="1"/>
</dbReference>
<feature type="transmembrane region" description="Helical" evidence="5">
    <location>
        <begin position="12"/>
        <end position="30"/>
    </location>
</feature>
<dbReference type="Proteomes" id="UP000288347">
    <property type="component" value="Unassembled WGS sequence"/>
</dbReference>
<keyword evidence="5" id="KW-0472">Membrane</keyword>
<name>A0A430S6M4_THESC</name>
<evidence type="ECO:0000313" key="11">
    <source>
        <dbReference type="Proteomes" id="UP000286928"/>
    </source>
</evidence>
<comment type="caution">
    <text evidence="7">The sequence shown here is derived from an EMBL/GenBank/DDBJ whole genome shotgun (WGS) entry which is preliminary data.</text>
</comment>
<proteinExistence type="predicted"/>
<evidence type="ECO:0000313" key="6">
    <source>
        <dbReference type="EMBL" id="RTH13647.1"/>
    </source>
</evidence>
<dbReference type="GO" id="GO:0042597">
    <property type="term" value="C:periplasmic space"/>
    <property type="evidence" value="ECO:0007669"/>
    <property type="project" value="UniProtKB-SubCell"/>
</dbReference>
<dbReference type="PROSITE" id="PS00409">
    <property type="entry name" value="PROKAR_NTER_METHYL"/>
    <property type="match status" value="1"/>
</dbReference>
<dbReference type="EMBL" id="PEML01000111">
    <property type="protein sequence ID" value="RTI08178.1"/>
    <property type="molecule type" value="Genomic_DNA"/>
</dbReference>
<dbReference type="SUPFAM" id="SSF54523">
    <property type="entry name" value="Pili subunits"/>
    <property type="match status" value="1"/>
</dbReference>
<reference evidence="9" key="1">
    <citation type="submission" date="2017-10" db="EMBL/GenBank/DDBJ databases">
        <authorList>
            <person name="Wilpiszeski R.L."/>
            <person name="Zhidan Z."/>
            <person name="House C.H."/>
        </authorList>
    </citation>
    <scope>NUCLEOTIDE SEQUENCE</scope>
    <source>
        <strain evidence="9">12_S12</strain>
    </source>
</reference>
<dbReference type="NCBIfam" id="TIGR02532">
    <property type="entry name" value="IV_pilin_GFxxxE"/>
    <property type="match status" value="1"/>
</dbReference>
<protein>
    <submittedName>
        <fullName evidence="7">Prepilin-type cleavage/methylation domain-containing protein</fullName>
    </submittedName>
</protein>
<evidence type="ECO:0000313" key="15">
    <source>
        <dbReference type="Proteomes" id="UP000288347"/>
    </source>
</evidence>
<evidence type="ECO:0000256" key="4">
    <source>
        <dbReference type="ARBA" id="ARBA00023237"/>
    </source>
</evidence>
<evidence type="ECO:0000313" key="13">
    <source>
        <dbReference type="Proteomes" id="UP000287467"/>
    </source>
</evidence>
<accession>A0A430S6M4</accession>
<dbReference type="AlphaFoldDB" id="A0A430S6M4"/>
<organism evidence="7 11">
    <name type="scientific">Thermus scotoductus</name>
    <dbReference type="NCBI Taxonomy" id="37636"/>
    <lineage>
        <taxon>Bacteria</taxon>
        <taxon>Thermotogati</taxon>
        <taxon>Deinococcota</taxon>
        <taxon>Deinococci</taxon>
        <taxon>Thermales</taxon>
        <taxon>Thermaceae</taxon>
        <taxon>Thermus</taxon>
    </lineage>
</organism>
<evidence type="ECO:0000313" key="7">
    <source>
        <dbReference type="EMBL" id="RTH30813.1"/>
    </source>
</evidence>
<evidence type="ECO:0000313" key="10">
    <source>
        <dbReference type="EMBL" id="RTI48723.1"/>
    </source>
</evidence>
<evidence type="ECO:0000256" key="3">
    <source>
        <dbReference type="ARBA" id="ARBA00022764"/>
    </source>
</evidence>
<keyword evidence="14" id="KW-1185">Reference proteome</keyword>
<keyword evidence="4" id="KW-0998">Cell outer membrane</keyword>
<dbReference type="Proteomes" id="UP000286928">
    <property type="component" value="Unassembled WGS sequence"/>
</dbReference>
<dbReference type="EMBL" id="PEMD01000286">
    <property type="protein sequence ID" value="RTH30813.1"/>
    <property type="molecule type" value="Genomic_DNA"/>
</dbReference>
<dbReference type="InterPro" id="IPR012902">
    <property type="entry name" value="N_methyl_site"/>
</dbReference>
<dbReference type="Proteomes" id="UP000287467">
    <property type="component" value="Unassembled WGS sequence"/>
</dbReference>
<dbReference type="RefSeq" id="WP_014629442.1">
    <property type="nucleotide sequence ID" value="NZ_PELO01000077.1"/>
</dbReference>
<dbReference type="InterPro" id="IPR045584">
    <property type="entry name" value="Pilin-like"/>
</dbReference>
<gene>
    <name evidence="10" type="ORF">CSW14_12435</name>
    <name evidence="9" type="ORF">CSW25_04840</name>
    <name evidence="8" type="ORF">CSW29_00095</name>
    <name evidence="7" type="ORF">CSW33_09445</name>
    <name evidence="6" type="ORF">CSW41_13605</name>
</gene>
<comment type="subcellular location">
    <subcellularLocation>
        <location evidence="1">Cell outer membrane</location>
        <topology evidence="1">Single-pass membrane protein</topology>
    </subcellularLocation>
    <subcellularLocation>
        <location evidence="2">Periplasm</location>
    </subcellularLocation>
</comment>
<evidence type="ECO:0000313" key="12">
    <source>
        <dbReference type="Proteomes" id="UP000287439"/>
    </source>
</evidence>
<reference evidence="11 12" key="2">
    <citation type="journal article" date="2019" name="Extremophiles">
        <title>Biogeography of thermophiles and predominance of Thermus scotoductus in domestic water heaters.</title>
        <authorList>
            <person name="Wilpiszeski R.L."/>
            <person name="Zhang Z."/>
            <person name="House C.H."/>
        </authorList>
    </citation>
    <scope>NUCLEOTIDE SEQUENCE [LARGE SCALE GENOMIC DNA]</scope>
    <source>
        <strain evidence="9 14">12_S12</strain>
        <strain evidence="8 15">16_S16</strain>
        <strain evidence="10 13">1_S1</strain>
        <strain evidence="7 11">20_S20</strain>
        <strain evidence="6 12">28_S28</strain>
    </source>
</reference>
<keyword evidence="5" id="KW-0812">Transmembrane</keyword>
<keyword evidence="3" id="KW-0574">Periplasm</keyword>
<dbReference type="Proteomes" id="UP000287439">
    <property type="component" value="Unassembled WGS sequence"/>
</dbReference>
<dbReference type="GO" id="GO:0009279">
    <property type="term" value="C:cell outer membrane"/>
    <property type="evidence" value="ECO:0007669"/>
    <property type="project" value="UniProtKB-SubCell"/>
</dbReference>